<dbReference type="SMART" id="SM00470">
    <property type="entry name" value="ParB"/>
    <property type="match status" value="1"/>
</dbReference>
<dbReference type="Pfam" id="PF02195">
    <property type="entry name" value="ParB_N"/>
    <property type="match status" value="1"/>
</dbReference>
<dbReference type="Gene3D" id="1.10.10.2830">
    <property type="match status" value="1"/>
</dbReference>
<dbReference type="AlphaFoldDB" id="T1BUB1"/>
<organism evidence="3">
    <name type="scientific">mine drainage metagenome</name>
    <dbReference type="NCBI Taxonomy" id="410659"/>
    <lineage>
        <taxon>unclassified sequences</taxon>
        <taxon>metagenomes</taxon>
        <taxon>ecological metagenomes</taxon>
    </lineage>
</organism>
<protein>
    <submittedName>
        <fullName evidence="3">ParB domain protein</fullName>
    </submittedName>
</protein>
<dbReference type="InterPro" id="IPR050336">
    <property type="entry name" value="Chromosome_partition/occlusion"/>
</dbReference>
<feature type="domain" description="ParB-like N-terminal" evidence="2">
    <location>
        <begin position="4"/>
        <end position="94"/>
    </location>
</feature>
<evidence type="ECO:0000259" key="2">
    <source>
        <dbReference type="SMART" id="SM00470"/>
    </source>
</evidence>
<keyword evidence="1" id="KW-0159">Chromosome partition</keyword>
<proteinExistence type="predicted"/>
<dbReference type="InterPro" id="IPR036086">
    <property type="entry name" value="ParB/Sulfiredoxin_sf"/>
</dbReference>
<evidence type="ECO:0000313" key="3">
    <source>
        <dbReference type="EMBL" id="EQD72143.1"/>
    </source>
</evidence>
<comment type="caution">
    <text evidence="3">The sequence shown here is derived from an EMBL/GenBank/DDBJ whole genome shotgun (WGS) entry which is preliminary data.</text>
</comment>
<accession>T1BUB1</accession>
<dbReference type="InterPro" id="IPR041468">
    <property type="entry name" value="HTH_ParB/Spo0J"/>
</dbReference>
<dbReference type="Gene3D" id="3.90.1530.10">
    <property type="entry name" value="Conserved hypothetical protein from pyrococcus furiosus pfu- 392566-001, ParB domain"/>
    <property type="match status" value="1"/>
</dbReference>
<evidence type="ECO:0000256" key="1">
    <source>
        <dbReference type="ARBA" id="ARBA00022829"/>
    </source>
</evidence>
<reference evidence="3" key="1">
    <citation type="submission" date="2013-08" db="EMBL/GenBank/DDBJ databases">
        <authorList>
            <person name="Mendez C."/>
            <person name="Richter M."/>
            <person name="Ferrer M."/>
            <person name="Sanchez J."/>
        </authorList>
    </citation>
    <scope>NUCLEOTIDE SEQUENCE</scope>
</reference>
<gene>
    <name evidence="3" type="ORF">B1B_03999</name>
</gene>
<sequence>MRVMRLEFHQLEQRLEHLRVRRPERHRRLLASLVASGQQTPVIVIATDQPERYLLIDGYRRVRALEQLGRDTVEAVVWSLSEAEALFLDRSMRAGEQATALEEGWLLAEMSERFGYDQEELARRFDRSTSWVSRRMGLVELLPAAVQQQVRDGAIAAQVAMRFLVPAARMN</sequence>
<dbReference type="NCBIfam" id="TIGR00180">
    <property type="entry name" value="parB_part"/>
    <property type="match status" value="1"/>
</dbReference>
<dbReference type="EMBL" id="AUZY01002495">
    <property type="protein sequence ID" value="EQD72143.1"/>
    <property type="molecule type" value="Genomic_DNA"/>
</dbReference>
<dbReference type="PANTHER" id="PTHR33375">
    <property type="entry name" value="CHROMOSOME-PARTITIONING PROTEIN PARB-RELATED"/>
    <property type="match status" value="1"/>
</dbReference>
<dbReference type="SUPFAM" id="SSF109709">
    <property type="entry name" value="KorB DNA-binding domain-like"/>
    <property type="match status" value="1"/>
</dbReference>
<reference evidence="3" key="2">
    <citation type="journal article" date="2014" name="ISME J.">
        <title>Microbial stratification in low pH oxic and suboxic macroscopic growths along an acid mine drainage.</title>
        <authorList>
            <person name="Mendez-Garcia C."/>
            <person name="Mesa V."/>
            <person name="Sprenger R.R."/>
            <person name="Richter M."/>
            <person name="Diez M.S."/>
            <person name="Solano J."/>
            <person name="Bargiela R."/>
            <person name="Golyshina O.V."/>
            <person name="Manteca A."/>
            <person name="Ramos J.L."/>
            <person name="Gallego J.R."/>
            <person name="Llorente I."/>
            <person name="Martins Dos Santos V.A."/>
            <person name="Jensen O.N."/>
            <person name="Pelaez A.I."/>
            <person name="Sanchez J."/>
            <person name="Ferrer M."/>
        </authorList>
    </citation>
    <scope>NUCLEOTIDE SEQUENCE</scope>
</reference>
<dbReference type="GO" id="GO:0007059">
    <property type="term" value="P:chromosome segregation"/>
    <property type="evidence" value="ECO:0007669"/>
    <property type="project" value="UniProtKB-KW"/>
</dbReference>
<feature type="non-terminal residue" evidence="3">
    <location>
        <position position="171"/>
    </location>
</feature>
<dbReference type="PANTHER" id="PTHR33375:SF1">
    <property type="entry name" value="CHROMOSOME-PARTITIONING PROTEIN PARB-RELATED"/>
    <property type="match status" value="1"/>
</dbReference>
<name>T1BUB1_9ZZZZ</name>
<dbReference type="Pfam" id="PF17762">
    <property type="entry name" value="HTH_ParB"/>
    <property type="match status" value="1"/>
</dbReference>
<dbReference type="GO" id="GO:0005694">
    <property type="term" value="C:chromosome"/>
    <property type="evidence" value="ECO:0007669"/>
    <property type="project" value="TreeGrafter"/>
</dbReference>
<dbReference type="InterPro" id="IPR004437">
    <property type="entry name" value="ParB/RepB/Spo0J"/>
</dbReference>
<dbReference type="SUPFAM" id="SSF110849">
    <property type="entry name" value="ParB/Sulfiredoxin"/>
    <property type="match status" value="1"/>
</dbReference>
<dbReference type="InterPro" id="IPR003115">
    <property type="entry name" value="ParB_N"/>
</dbReference>
<dbReference type="GO" id="GO:0003677">
    <property type="term" value="F:DNA binding"/>
    <property type="evidence" value="ECO:0007669"/>
    <property type="project" value="InterPro"/>
</dbReference>